<dbReference type="AlphaFoldDB" id="S7ZA27"/>
<dbReference type="STRING" id="933388.S7ZA27"/>
<feature type="region of interest" description="Disordered" evidence="1">
    <location>
        <begin position="373"/>
        <end position="402"/>
    </location>
</feature>
<reference evidence="2 3" key="1">
    <citation type="journal article" date="2013" name="PLoS ONE">
        <title>Genomic and secretomic analyses reveal unique features of the lignocellulolytic enzyme system of Penicillium decumbens.</title>
        <authorList>
            <person name="Liu G."/>
            <person name="Zhang L."/>
            <person name="Wei X."/>
            <person name="Zou G."/>
            <person name="Qin Y."/>
            <person name="Ma L."/>
            <person name="Li J."/>
            <person name="Zheng H."/>
            <person name="Wang S."/>
            <person name="Wang C."/>
            <person name="Xun L."/>
            <person name="Zhao G.-P."/>
            <person name="Zhou Z."/>
            <person name="Qu Y."/>
        </authorList>
    </citation>
    <scope>NUCLEOTIDE SEQUENCE [LARGE SCALE GENOMIC DNA]</scope>
    <source>
        <strain evidence="3">114-2 / CGMCC 5302</strain>
    </source>
</reference>
<feature type="region of interest" description="Disordered" evidence="1">
    <location>
        <begin position="1"/>
        <end position="62"/>
    </location>
</feature>
<keyword evidence="3" id="KW-1185">Reference proteome</keyword>
<feature type="compositionally biased region" description="Polar residues" evidence="1">
    <location>
        <begin position="314"/>
        <end position="323"/>
    </location>
</feature>
<gene>
    <name evidence="2" type="ORF">PDE_02383</name>
</gene>
<feature type="compositionally biased region" description="Acidic residues" evidence="1">
    <location>
        <begin position="158"/>
        <end position="211"/>
    </location>
</feature>
<dbReference type="PhylomeDB" id="S7ZA27"/>
<sequence>MLSLPFIAPQDSHELWFGPSNPHRPSSQQLSGPESNPLQQPHPPPHRRNHASQTTHQRNHRSAFLPPRTADLSLSALQAEERNLRARKNTIACFGSSWIRPAGCAKTMLGMKEEEAEREEALAALAAEQEAAALAAATAAAGGMDADELGLTMGEEGEERDLDAEIPDADEEGLVEEGEEGFEEDGSYMERDLDDEIPEGYPGEDEEEDGYADTSGLYAEEVEEDFDQQPDLDADVPEAEGGSALDDYEDEEENEDGQDANLTRDLDDDIPDADQSGEWQHTDTEDEFDEDEENHEQSLVSIPGNVFRQRMDNFRTSTSTPNSRGLPTPPLMRRPRPSGSGETEAQRRFINRWSGGGDALDSSSMLYEEDDLRASITSQGSRRNGLARRYPRRVGGPRDSLD</sequence>
<evidence type="ECO:0000256" key="1">
    <source>
        <dbReference type="SAM" id="MobiDB-lite"/>
    </source>
</evidence>
<accession>S7ZA27</accession>
<dbReference type="OrthoDB" id="5320532at2759"/>
<feature type="compositionally biased region" description="Acidic residues" evidence="1">
    <location>
        <begin position="220"/>
        <end position="238"/>
    </location>
</feature>
<name>S7ZA27_PENO1</name>
<evidence type="ECO:0000313" key="3">
    <source>
        <dbReference type="Proteomes" id="UP000019376"/>
    </source>
</evidence>
<dbReference type="GO" id="GO:0031145">
    <property type="term" value="P:anaphase-promoting complex-dependent catabolic process"/>
    <property type="evidence" value="ECO:0007669"/>
    <property type="project" value="InterPro"/>
</dbReference>
<dbReference type="EMBL" id="KB644410">
    <property type="protein sequence ID" value="EPS27440.1"/>
    <property type="molecule type" value="Genomic_DNA"/>
</dbReference>
<dbReference type="GO" id="GO:0005680">
    <property type="term" value="C:anaphase-promoting complex"/>
    <property type="evidence" value="ECO:0007669"/>
    <property type="project" value="InterPro"/>
</dbReference>
<dbReference type="Pfam" id="PF05841">
    <property type="entry name" value="Apc15p"/>
    <property type="match status" value="1"/>
</dbReference>
<protein>
    <submittedName>
        <fullName evidence="2">Uncharacterized protein</fullName>
    </submittedName>
</protein>
<organism evidence="2 3">
    <name type="scientific">Penicillium oxalicum (strain 114-2 / CGMCC 5302)</name>
    <name type="common">Penicillium decumbens</name>
    <dbReference type="NCBI Taxonomy" id="933388"/>
    <lineage>
        <taxon>Eukaryota</taxon>
        <taxon>Fungi</taxon>
        <taxon>Dikarya</taxon>
        <taxon>Ascomycota</taxon>
        <taxon>Pezizomycotina</taxon>
        <taxon>Eurotiomycetes</taxon>
        <taxon>Eurotiomycetidae</taxon>
        <taxon>Eurotiales</taxon>
        <taxon>Aspergillaceae</taxon>
        <taxon>Penicillium</taxon>
    </lineage>
</organism>
<dbReference type="Proteomes" id="UP000019376">
    <property type="component" value="Unassembled WGS sequence"/>
</dbReference>
<dbReference type="eggNOG" id="ENOG502S7CI">
    <property type="taxonomic scope" value="Eukaryota"/>
</dbReference>
<feature type="compositionally biased region" description="Polar residues" evidence="1">
    <location>
        <begin position="23"/>
        <end position="34"/>
    </location>
</feature>
<proteinExistence type="predicted"/>
<evidence type="ECO:0000313" key="2">
    <source>
        <dbReference type="EMBL" id="EPS27440.1"/>
    </source>
</evidence>
<feature type="region of interest" description="Disordered" evidence="1">
    <location>
        <begin position="158"/>
        <end position="347"/>
    </location>
</feature>
<feature type="compositionally biased region" description="Acidic residues" evidence="1">
    <location>
        <begin position="246"/>
        <end position="258"/>
    </location>
</feature>
<dbReference type="InterPro" id="IPR008402">
    <property type="entry name" value="APC_su15/mnd2"/>
</dbReference>
<feature type="compositionally biased region" description="Acidic residues" evidence="1">
    <location>
        <begin position="284"/>
        <end position="294"/>
    </location>
</feature>
<dbReference type="HOGENOM" id="CLU_750475_0_0_1"/>